<evidence type="ECO:0000256" key="5">
    <source>
        <dbReference type="ARBA" id="ARBA00022839"/>
    </source>
</evidence>
<evidence type="ECO:0000256" key="3">
    <source>
        <dbReference type="ARBA" id="ARBA00022722"/>
    </source>
</evidence>
<evidence type="ECO:0000313" key="11">
    <source>
        <dbReference type="Proteomes" id="UP000231480"/>
    </source>
</evidence>
<gene>
    <name evidence="10" type="primary">recJ</name>
    <name evidence="10" type="ORF">COX44_01690</name>
</gene>
<feature type="domain" description="DHHA1" evidence="8">
    <location>
        <begin position="310"/>
        <end position="401"/>
    </location>
</feature>
<keyword evidence="3" id="KW-0540">Nuclease</keyword>
<evidence type="ECO:0000256" key="2">
    <source>
        <dbReference type="ARBA" id="ARBA00019841"/>
    </source>
</evidence>
<keyword evidence="5 10" id="KW-0269">Exonuclease</keyword>
<dbReference type="AlphaFoldDB" id="A0A2G9YD03"/>
<dbReference type="Proteomes" id="UP000231480">
    <property type="component" value="Unassembled WGS sequence"/>
</dbReference>
<evidence type="ECO:0000259" key="9">
    <source>
        <dbReference type="Pfam" id="PF17768"/>
    </source>
</evidence>
<dbReference type="Pfam" id="PF17768">
    <property type="entry name" value="RecJ_OB"/>
    <property type="match status" value="1"/>
</dbReference>
<dbReference type="PANTHER" id="PTHR30255:SF2">
    <property type="entry name" value="SINGLE-STRANDED-DNA-SPECIFIC EXONUCLEASE RECJ"/>
    <property type="match status" value="1"/>
</dbReference>
<evidence type="ECO:0000259" key="7">
    <source>
        <dbReference type="Pfam" id="PF01368"/>
    </source>
</evidence>
<accession>A0A2G9YD03</accession>
<reference evidence="10 11" key="1">
    <citation type="submission" date="2017-09" db="EMBL/GenBank/DDBJ databases">
        <title>Depth-based differentiation of microbial function through sediment-hosted aquifers and enrichment of novel symbionts in the deep terrestrial subsurface.</title>
        <authorList>
            <person name="Probst A.J."/>
            <person name="Ladd B."/>
            <person name="Jarett J.K."/>
            <person name="Geller-Mcgrath D.E."/>
            <person name="Sieber C.M."/>
            <person name="Emerson J.B."/>
            <person name="Anantharaman K."/>
            <person name="Thomas B.C."/>
            <person name="Malmstrom R."/>
            <person name="Stieglmeier M."/>
            <person name="Klingl A."/>
            <person name="Woyke T."/>
            <person name="Ryan C.M."/>
            <person name="Banfield J.F."/>
        </authorList>
    </citation>
    <scope>NUCLEOTIDE SEQUENCE [LARGE SCALE GENOMIC DNA]</scope>
    <source>
        <strain evidence="10">CG23_combo_of_CG06-09_8_20_14_all_37_13</strain>
    </source>
</reference>
<dbReference type="NCBIfam" id="TIGR00644">
    <property type="entry name" value="recJ"/>
    <property type="match status" value="1"/>
</dbReference>
<dbReference type="InterPro" id="IPR041122">
    <property type="entry name" value="RecJ_OB"/>
</dbReference>
<dbReference type="Pfam" id="PF01368">
    <property type="entry name" value="DHH"/>
    <property type="match status" value="1"/>
</dbReference>
<dbReference type="Gene3D" id="3.90.1640.30">
    <property type="match status" value="1"/>
</dbReference>
<keyword evidence="4" id="KW-0378">Hydrolase</keyword>
<dbReference type="InterPro" id="IPR038763">
    <property type="entry name" value="DHH_sf"/>
</dbReference>
<dbReference type="GO" id="GO:0008409">
    <property type="term" value="F:5'-3' exonuclease activity"/>
    <property type="evidence" value="ECO:0007669"/>
    <property type="project" value="InterPro"/>
</dbReference>
<dbReference type="GO" id="GO:0003676">
    <property type="term" value="F:nucleic acid binding"/>
    <property type="evidence" value="ECO:0007669"/>
    <property type="project" value="InterPro"/>
</dbReference>
<dbReference type="GO" id="GO:0006310">
    <property type="term" value="P:DNA recombination"/>
    <property type="evidence" value="ECO:0007669"/>
    <property type="project" value="InterPro"/>
</dbReference>
<evidence type="ECO:0000259" key="8">
    <source>
        <dbReference type="Pfam" id="PF02272"/>
    </source>
</evidence>
<comment type="similarity">
    <text evidence="1">Belongs to the RecJ family.</text>
</comment>
<feature type="domain" description="RecJ OB" evidence="9">
    <location>
        <begin position="415"/>
        <end position="517"/>
    </location>
</feature>
<dbReference type="InterPro" id="IPR001667">
    <property type="entry name" value="DDH_dom"/>
</dbReference>
<dbReference type="InterPro" id="IPR003156">
    <property type="entry name" value="DHHA1_dom"/>
</dbReference>
<feature type="coiled-coil region" evidence="6">
    <location>
        <begin position="382"/>
        <end position="409"/>
    </location>
</feature>
<dbReference type="Pfam" id="PF02272">
    <property type="entry name" value="DHHA1"/>
    <property type="match status" value="1"/>
</dbReference>
<evidence type="ECO:0000256" key="1">
    <source>
        <dbReference type="ARBA" id="ARBA00005915"/>
    </source>
</evidence>
<comment type="caution">
    <text evidence="10">The sequence shown here is derived from an EMBL/GenBank/DDBJ whole genome shotgun (WGS) entry which is preliminary data.</text>
</comment>
<dbReference type="EMBL" id="PCRH01000039">
    <property type="protein sequence ID" value="PIP17100.1"/>
    <property type="molecule type" value="Genomic_DNA"/>
</dbReference>
<dbReference type="InterPro" id="IPR051673">
    <property type="entry name" value="SSDNA_exonuclease_RecJ"/>
</dbReference>
<organism evidence="10 11">
    <name type="scientific">Candidatus Portnoybacteria bacterium CG23_combo_of_CG06-09_8_20_14_all_37_13</name>
    <dbReference type="NCBI Taxonomy" id="1974819"/>
    <lineage>
        <taxon>Bacteria</taxon>
        <taxon>Candidatus Portnoyibacteriota</taxon>
    </lineage>
</organism>
<dbReference type="PANTHER" id="PTHR30255">
    <property type="entry name" value="SINGLE-STRANDED-DNA-SPECIFIC EXONUCLEASE RECJ"/>
    <property type="match status" value="1"/>
</dbReference>
<keyword evidence="6" id="KW-0175">Coiled coil</keyword>
<feature type="coiled-coil region" evidence="6">
    <location>
        <begin position="271"/>
        <end position="302"/>
    </location>
</feature>
<sequence length="524" mass="59256">MKKWILKDRTEENIIDQLLVNRGIKDADKFFNSKYEDLADPFLMKDVKKAVQRIKKAKKIAIFGDYDTDGVTGAIILKNLVESLNFKPVVYIPDRKKEGYGLNTKAIKELAKQNADLIITVDCGISDFAEVALANKLGIDVIITDHHAIPAKLPDAFAIINPKQNNCSYPFKQLAGVGVAFVLTRAFKLDFEKWLLDLVAIGTVADCMPLLNENRILTKFGLIVLEKTRNIGLKQIMPQKINAESIAFQIAPRLNAAGRMDHANTSYELLVSNSEKEIRSLAQKLEKNNQHRQRETEKILKEVREKINLDQKFIFAYNKNWPIGVIGLVAGKLCDKYHRPVVIIGQGAGSCRSIEAFNTIEALAQCSDYFIEFGGHAQAAGFKIEKNKIKILEKKLEKIINQKLKSEDLICHLEIDAELKSEDINFDLLNQIKLFEPFGQGNPKPRFLLKNAVINNMQCVGNGSQHLRMKLNSFKAIGFNCAGYASHLNINDRIDLIFELEQDDWQGFTNLQLRIIDLRRSDVS</sequence>
<feature type="domain" description="DDH" evidence="7">
    <location>
        <begin position="59"/>
        <end position="203"/>
    </location>
</feature>
<protein>
    <recommendedName>
        <fullName evidence="2">Single-stranded-DNA-specific exonuclease RecJ</fullName>
    </recommendedName>
</protein>
<evidence type="ECO:0000256" key="6">
    <source>
        <dbReference type="SAM" id="Coils"/>
    </source>
</evidence>
<evidence type="ECO:0000256" key="4">
    <source>
        <dbReference type="ARBA" id="ARBA00022801"/>
    </source>
</evidence>
<proteinExistence type="inferred from homology"/>
<dbReference type="SUPFAM" id="SSF64182">
    <property type="entry name" value="DHH phosphoesterases"/>
    <property type="match status" value="1"/>
</dbReference>
<dbReference type="GO" id="GO:0006281">
    <property type="term" value="P:DNA repair"/>
    <property type="evidence" value="ECO:0007669"/>
    <property type="project" value="InterPro"/>
</dbReference>
<dbReference type="InterPro" id="IPR004610">
    <property type="entry name" value="RecJ"/>
</dbReference>
<dbReference type="Gene3D" id="3.10.310.30">
    <property type="match status" value="1"/>
</dbReference>
<evidence type="ECO:0000313" key="10">
    <source>
        <dbReference type="EMBL" id="PIP17100.1"/>
    </source>
</evidence>
<name>A0A2G9YD03_9BACT</name>